<gene>
    <name evidence="3" type="ORF">GCM10023220_00440</name>
</gene>
<sequence>MKRNTARGRPPVEQAQQHYLVEPRGLAGGGDIRHVSAYLHACGWRNKSKRDGPLVLVSPDRKIHVGYDPQGSPGGWTIHQEASAHQGQWTAFLGKQTPVEIVAGLTDTLLDPRSAHAPSVWAPLQEQQWKTGWAAGQFTARSPDGTGWVQYHEDEPGQALWWAGAGDQQGNGWTATFTTATPLHVVQAFATALASPVPVMRPRGRVPHSAKIRTTSVSVLPSQLSTWQQARLQAAHAATWARNRTAAPPRTSTAPAAAGQRARARR</sequence>
<dbReference type="Pfam" id="PF03771">
    <property type="entry name" value="SPDY"/>
    <property type="match status" value="2"/>
</dbReference>
<organism evidence="3 4">
    <name type="scientific">Streptomyces ziwulingensis</name>
    <dbReference type="NCBI Taxonomy" id="1045501"/>
    <lineage>
        <taxon>Bacteria</taxon>
        <taxon>Bacillati</taxon>
        <taxon>Actinomycetota</taxon>
        <taxon>Actinomycetes</taxon>
        <taxon>Kitasatosporales</taxon>
        <taxon>Streptomycetaceae</taxon>
        <taxon>Streptomyces</taxon>
    </lineage>
</organism>
<evidence type="ECO:0000313" key="3">
    <source>
        <dbReference type="EMBL" id="GAA4781901.1"/>
    </source>
</evidence>
<feature type="domain" description="DUF317" evidence="2">
    <location>
        <begin position="142"/>
        <end position="199"/>
    </location>
</feature>
<dbReference type="RefSeq" id="WP_345616641.1">
    <property type="nucleotide sequence ID" value="NZ_BAABIG010000001.1"/>
</dbReference>
<name>A0ABP9AM32_9ACTN</name>
<keyword evidence="4" id="KW-1185">Reference proteome</keyword>
<dbReference type="Proteomes" id="UP001501265">
    <property type="component" value="Unassembled WGS sequence"/>
</dbReference>
<dbReference type="InterPro" id="IPR005523">
    <property type="entry name" value="DUF317_SPDY"/>
</dbReference>
<comment type="caution">
    <text evidence="3">The sequence shown here is derived from an EMBL/GenBank/DDBJ whole genome shotgun (WGS) entry which is preliminary data.</text>
</comment>
<accession>A0ABP9AM32</accession>
<evidence type="ECO:0000256" key="1">
    <source>
        <dbReference type="SAM" id="MobiDB-lite"/>
    </source>
</evidence>
<reference evidence="4" key="1">
    <citation type="journal article" date="2019" name="Int. J. Syst. Evol. Microbiol.">
        <title>The Global Catalogue of Microorganisms (GCM) 10K type strain sequencing project: providing services to taxonomists for standard genome sequencing and annotation.</title>
        <authorList>
            <consortium name="The Broad Institute Genomics Platform"/>
            <consortium name="The Broad Institute Genome Sequencing Center for Infectious Disease"/>
            <person name="Wu L."/>
            <person name="Ma J."/>
        </authorList>
    </citation>
    <scope>NUCLEOTIDE SEQUENCE [LARGE SCALE GENOMIC DNA]</scope>
    <source>
        <strain evidence="4">JCM 18081</strain>
    </source>
</reference>
<proteinExistence type="predicted"/>
<evidence type="ECO:0000259" key="2">
    <source>
        <dbReference type="Pfam" id="PF03771"/>
    </source>
</evidence>
<feature type="region of interest" description="Disordered" evidence="1">
    <location>
        <begin position="240"/>
        <end position="266"/>
    </location>
</feature>
<dbReference type="EMBL" id="BAABIG010000001">
    <property type="protein sequence ID" value="GAA4781901.1"/>
    <property type="molecule type" value="Genomic_DNA"/>
</dbReference>
<evidence type="ECO:0000313" key="4">
    <source>
        <dbReference type="Proteomes" id="UP001501265"/>
    </source>
</evidence>
<protein>
    <submittedName>
        <fullName evidence="3">DUF317 domain-containing protein</fullName>
    </submittedName>
</protein>
<feature type="domain" description="DUF317" evidence="2">
    <location>
        <begin position="58"/>
        <end position="114"/>
    </location>
</feature>